<comment type="caution">
    <text evidence="1">The sequence shown here is derived from an EMBL/GenBank/DDBJ whole genome shotgun (WGS) entry which is preliminary data.</text>
</comment>
<evidence type="ECO:0000313" key="2">
    <source>
        <dbReference type="Proteomes" id="UP000094023"/>
    </source>
</evidence>
<reference evidence="1 2" key="1">
    <citation type="submission" date="2016-04" db="EMBL/GenBank/DDBJ databases">
        <title>ATOL: Assembling a taxonomically balanced genome-scale reconstruction of the evolutionary history of the Enterobacteriaceae.</title>
        <authorList>
            <person name="Plunkett G.III."/>
            <person name="Neeno-Eckwall E.C."/>
            <person name="Glasner J.D."/>
            <person name="Perna N.T."/>
        </authorList>
    </citation>
    <scope>NUCLEOTIDE SEQUENCE [LARGE SCALE GENOMIC DNA]</scope>
    <source>
        <strain evidence="1 2">ATCC 19692</strain>
    </source>
</reference>
<gene>
    <name evidence="1" type="ORF">M983_2055</name>
</gene>
<accession>A0A198FQB3</accession>
<organism evidence="1 2">
    <name type="scientific">Proteus myxofaciens ATCC 19692</name>
    <dbReference type="NCBI Taxonomy" id="1354337"/>
    <lineage>
        <taxon>Bacteria</taxon>
        <taxon>Pseudomonadati</taxon>
        <taxon>Pseudomonadota</taxon>
        <taxon>Gammaproteobacteria</taxon>
        <taxon>Enterobacterales</taxon>
        <taxon>Morganellaceae</taxon>
        <taxon>Proteus</taxon>
    </lineage>
</organism>
<evidence type="ECO:0000313" key="1">
    <source>
        <dbReference type="EMBL" id="OAT26950.1"/>
    </source>
</evidence>
<name>A0A198FQB3_9GAMM</name>
<dbReference type="AlphaFoldDB" id="A0A198FQB3"/>
<proteinExistence type="predicted"/>
<dbReference type="Proteomes" id="UP000094023">
    <property type="component" value="Unassembled WGS sequence"/>
</dbReference>
<protein>
    <submittedName>
        <fullName evidence="1">Uncharacterized protein</fullName>
    </submittedName>
</protein>
<sequence>MKIADIEYLNNIPLSRCVGRLIRMMRIQKGLTGSELAK</sequence>
<keyword evidence="2" id="KW-1185">Reference proteome</keyword>
<dbReference type="EMBL" id="LXEN01000097">
    <property type="protein sequence ID" value="OAT26950.1"/>
    <property type="molecule type" value="Genomic_DNA"/>
</dbReference>